<dbReference type="Gene3D" id="3.30.200.20">
    <property type="entry name" value="Phosphorylase Kinase, domain 1"/>
    <property type="match status" value="1"/>
</dbReference>
<dbReference type="GO" id="GO:0004693">
    <property type="term" value="F:cyclin-dependent protein serine/threonine kinase activity"/>
    <property type="evidence" value="ECO:0007669"/>
    <property type="project" value="UniProtKB-EC"/>
</dbReference>
<evidence type="ECO:0000256" key="12">
    <source>
        <dbReference type="RuleBase" id="RU000304"/>
    </source>
</evidence>
<dbReference type="FunFam" id="1.10.510.10:FF:000104">
    <property type="entry name" value="serine/threonine-protein kinase MAK isoform X1"/>
    <property type="match status" value="1"/>
</dbReference>
<evidence type="ECO:0000313" key="15">
    <source>
        <dbReference type="Proteomes" id="UP000623129"/>
    </source>
</evidence>
<accession>A0A833VI82</accession>
<dbReference type="PROSITE" id="PS50011">
    <property type="entry name" value="PROTEIN_KINASE_DOM"/>
    <property type="match status" value="1"/>
</dbReference>
<dbReference type="PROSITE" id="PS00108">
    <property type="entry name" value="PROTEIN_KINASE_ST"/>
    <property type="match status" value="1"/>
</dbReference>
<keyword evidence="15" id="KW-1185">Reference proteome</keyword>
<dbReference type="InterPro" id="IPR000719">
    <property type="entry name" value="Prot_kinase_dom"/>
</dbReference>
<evidence type="ECO:0000256" key="11">
    <source>
        <dbReference type="PROSITE-ProRule" id="PRU10141"/>
    </source>
</evidence>
<evidence type="ECO:0000256" key="1">
    <source>
        <dbReference type="ARBA" id="ARBA00006485"/>
    </source>
</evidence>
<dbReference type="AlphaFoldDB" id="A0A833VI82"/>
<evidence type="ECO:0000259" key="13">
    <source>
        <dbReference type="PROSITE" id="PS50011"/>
    </source>
</evidence>
<sequence length="429" mass="49317">MDKYIIIKEIGDGSGGNVFKAYQIHTKEIVAIKKIKRKFNSLEEVRSIRELQALSKFNHPNVVTLKEAILENQDLYFVFEHMDKNLYEVMKERNTYFSEEEIRGIMYQILSGLAYIHKNGYFHRDLKPENILVKDGIVKIADLGLARELYSKPPYTEYVSTRWYRAPEVLLKCTSYGPAVDLWAVGAILAELYRCSPLFPGDSEIDQLWKICNVLGTPDTTIWPELMNFPRSMDFDLIQAQHGANMLTAIPNANLEAIDLFMQLCSWDPRRRPTVEQAMQHPFFYVQRWVPNPLEECFIPSFSRHGQNVNLELSLWDDSTYIDESALELTLGLSVSSIDVANNNGNTYIPQHNREDVVLQDHYKMESDLWQNHVGVYDVLKTVVQGCSCGCNISTLGEPNLDLNLSSHSSDGSMIDHYSIDHHMTNFFQ</sequence>
<feature type="binding site" evidence="11">
    <location>
        <position position="34"/>
    </location>
    <ligand>
        <name>ATP</name>
        <dbReference type="ChEBI" id="CHEBI:30616"/>
    </ligand>
</feature>
<evidence type="ECO:0000256" key="9">
    <source>
        <dbReference type="ARBA" id="ARBA00047811"/>
    </source>
</evidence>
<comment type="caution">
    <text evidence="14">The sequence shown here is derived from an EMBL/GenBank/DDBJ whole genome shotgun (WGS) entry which is preliminary data.</text>
</comment>
<dbReference type="SUPFAM" id="SSF56112">
    <property type="entry name" value="Protein kinase-like (PK-like)"/>
    <property type="match status" value="1"/>
</dbReference>
<evidence type="ECO:0000313" key="14">
    <source>
        <dbReference type="EMBL" id="KAF3341712.1"/>
    </source>
</evidence>
<evidence type="ECO:0000256" key="7">
    <source>
        <dbReference type="ARBA" id="ARBA00022777"/>
    </source>
</evidence>
<comment type="catalytic activity">
    <reaction evidence="10">
        <text>L-seryl-[protein] + ATP = O-phospho-L-seryl-[protein] + ADP + H(+)</text>
        <dbReference type="Rhea" id="RHEA:17989"/>
        <dbReference type="Rhea" id="RHEA-COMP:9863"/>
        <dbReference type="Rhea" id="RHEA-COMP:11604"/>
        <dbReference type="ChEBI" id="CHEBI:15378"/>
        <dbReference type="ChEBI" id="CHEBI:29999"/>
        <dbReference type="ChEBI" id="CHEBI:30616"/>
        <dbReference type="ChEBI" id="CHEBI:83421"/>
        <dbReference type="ChEBI" id="CHEBI:456216"/>
        <dbReference type="EC" id="2.7.11.22"/>
    </reaction>
</comment>
<evidence type="ECO:0000256" key="6">
    <source>
        <dbReference type="ARBA" id="ARBA00022741"/>
    </source>
</evidence>
<keyword evidence="7 14" id="KW-0418">Kinase</keyword>
<dbReference type="Gene3D" id="1.10.510.10">
    <property type="entry name" value="Transferase(Phosphotransferase) domain 1"/>
    <property type="match status" value="1"/>
</dbReference>
<dbReference type="InterPro" id="IPR008271">
    <property type="entry name" value="Ser/Thr_kinase_AS"/>
</dbReference>
<evidence type="ECO:0000256" key="2">
    <source>
        <dbReference type="ARBA" id="ARBA00012425"/>
    </source>
</evidence>
<dbReference type="OrthoDB" id="2158884at2759"/>
<protein>
    <recommendedName>
        <fullName evidence="2">cyclin-dependent kinase</fullName>
        <ecNumber evidence="2">2.7.11.22</ecNumber>
    </recommendedName>
</protein>
<feature type="domain" description="Protein kinase" evidence="13">
    <location>
        <begin position="4"/>
        <end position="284"/>
    </location>
</feature>
<dbReference type="SMART" id="SM00220">
    <property type="entry name" value="S_TKc"/>
    <property type="match status" value="1"/>
</dbReference>
<keyword evidence="3 12" id="KW-0723">Serine/threonine-protein kinase</keyword>
<evidence type="ECO:0000256" key="8">
    <source>
        <dbReference type="ARBA" id="ARBA00022840"/>
    </source>
</evidence>
<evidence type="ECO:0000256" key="3">
    <source>
        <dbReference type="ARBA" id="ARBA00022527"/>
    </source>
</evidence>
<dbReference type="PROSITE" id="PS00107">
    <property type="entry name" value="PROTEIN_KINASE_ATP"/>
    <property type="match status" value="1"/>
</dbReference>
<reference evidence="14" key="1">
    <citation type="submission" date="2020-01" db="EMBL/GenBank/DDBJ databases">
        <title>Genome sequence of Kobresia littledalei, the first chromosome-level genome in the family Cyperaceae.</title>
        <authorList>
            <person name="Qu G."/>
        </authorList>
    </citation>
    <scope>NUCLEOTIDE SEQUENCE</scope>
    <source>
        <strain evidence="14">C.B.Clarke</strain>
        <tissue evidence="14">Leaf</tissue>
    </source>
</reference>
<dbReference type="InterPro" id="IPR011009">
    <property type="entry name" value="Kinase-like_dom_sf"/>
</dbReference>
<evidence type="ECO:0000256" key="4">
    <source>
        <dbReference type="ARBA" id="ARBA00022553"/>
    </source>
</evidence>
<dbReference type="GO" id="GO:0005524">
    <property type="term" value="F:ATP binding"/>
    <property type="evidence" value="ECO:0007669"/>
    <property type="project" value="UniProtKB-UniRule"/>
</dbReference>
<name>A0A833VI82_9POAL</name>
<keyword evidence="4" id="KW-0597">Phosphoprotein</keyword>
<dbReference type="Pfam" id="PF00069">
    <property type="entry name" value="Pkinase"/>
    <property type="match status" value="1"/>
</dbReference>
<comment type="similarity">
    <text evidence="1">Belongs to the protein kinase superfamily. CMGC Ser/Thr protein kinase family. CDC2/CDKX subfamily.</text>
</comment>
<dbReference type="InterPro" id="IPR050117">
    <property type="entry name" value="MAPK"/>
</dbReference>
<comment type="catalytic activity">
    <reaction evidence="9">
        <text>L-threonyl-[protein] + ATP = O-phospho-L-threonyl-[protein] + ADP + H(+)</text>
        <dbReference type="Rhea" id="RHEA:46608"/>
        <dbReference type="Rhea" id="RHEA-COMP:11060"/>
        <dbReference type="Rhea" id="RHEA-COMP:11605"/>
        <dbReference type="ChEBI" id="CHEBI:15378"/>
        <dbReference type="ChEBI" id="CHEBI:30013"/>
        <dbReference type="ChEBI" id="CHEBI:30616"/>
        <dbReference type="ChEBI" id="CHEBI:61977"/>
        <dbReference type="ChEBI" id="CHEBI:456216"/>
        <dbReference type="EC" id="2.7.11.22"/>
    </reaction>
</comment>
<gene>
    <name evidence="14" type="ORF">FCM35_KLT00350</name>
</gene>
<organism evidence="14 15">
    <name type="scientific">Carex littledalei</name>
    <dbReference type="NCBI Taxonomy" id="544730"/>
    <lineage>
        <taxon>Eukaryota</taxon>
        <taxon>Viridiplantae</taxon>
        <taxon>Streptophyta</taxon>
        <taxon>Embryophyta</taxon>
        <taxon>Tracheophyta</taxon>
        <taxon>Spermatophyta</taxon>
        <taxon>Magnoliopsida</taxon>
        <taxon>Liliopsida</taxon>
        <taxon>Poales</taxon>
        <taxon>Cyperaceae</taxon>
        <taxon>Cyperoideae</taxon>
        <taxon>Cariceae</taxon>
        <taxon>Carex</taxon>
        <taxon>Carex subgen. Euthyceras</taxon>
    </lineage>
</organism>
<dbReference type="EMBL" id="SWLB01000001">
    <property type="protein sequence ID" value="KAF3341712.1"/>
    <property type="molecule type" value="Genomic_DNA"/>
</dbReference>
<dbReference type="Proteomes" id="UP000623129">
    <property type="component" value="Unassembled WGS sequence"/>
</dbReference>
<dbReference type="PANTHER" id="PTHR24055">
    <property type="entry name" value="MITOGEN-ACTIVATED PROTEIN KINASE"/>
    <property type="match status" value="1"/>
</dbReference>
<keyword evidence="5" id="KW-0808">Transferase</keyword>
<dbReference type="InterPro" id="IPR017441">
    <property type="entry name" value="Protein_kinase_ATP_BS"/>
</dbReference>
<keyword evidence="6 11" id="KW-0547">Nucleotide-binding</keyword>
<evidence type="ECO:0000256" key="5">
    <source>
        <dbReference type="ARBA" id="ARBA00022679"/>
    </source>
</evidence>
<evidence type="ECO:0000256" key="10">
    <source>
        <dbReference type="ARBA" id="ARBA00048367"/>
    </source>
</evidence>
<dbReference type="EC" id="2.7.11.22" evidence="2"/>
<dbReference type="CDD" id="cd07830">
    <property type="entry name" value="STKc_MAK_like"/>
    <property type="match status" value="1"/>
</dbReference>
<proteinExistence type="inferred from homology"/>
<keyword evidence="8 11" id="KW-0067">ATP-binding</keyword>